<organism evidence="1 2">
    <name type="scientific">Promicromonospora sukumoe</name>
    <dbReference type="NCBI Taxonomy" id="88382"/>
    <lineage>
        <taxon>Bacteria</taxon>
        <taxon>Bacillati</taxon>
        <taxon>Actinomycetota</taxon>
        <taxon>Actinomycetes</taxon>
        <taxon>Micrococcales</taxon>
        <taxon>Promicromonosporaceae</taxon>
        <taxon>Promicromonospora</taxon>
    </lineage>
</organism>
<evidence type="ECO:0000313" key="2">
    <source>
        <dbReference type="Proteomes" id="UP000540568"/>
    </source>
</evidence>
<sequence>MPPIVRTSGRGLAPRELNRLWCSRSFTCGWQILGEGWGTSKSALEAVDASHPDGATQELPVIRRVHYGPSHREGLCHAEPSTTPEGRLPAMTPNPTFTIPGADTEDISETERPALATGELIAELGDMQITARLRPRPTIHKVRARPGQLLSRSLDKATAGVAFTAPREAGRVISRTTDDPATADAQIAGAFRVATPEGELLAAHYEASTPMLLPGPQPRGMSVTRAGDPLWPSPTIREGIPCYRFTDVATYRATTSGDIARTVHDLRARKRPAEILATGVRQELATHLAILTFDDGTPDQFVVLIRDGITRWTACMMLGLGIADGERLTAKQVSERIIDHLLPTVRVSPTTRDDAFQTAQHAVRTAWLREYEADQLPARGQEPPSLGQRAIHLNQILVVPTRLYLPTEVNGEMIGAIDRMVADIHTGQEKWDDDDQFFKQTLDILHAMHRQGVLTDDELALVIDVDDDLHALDRAARICKLLLHDKYALFKAQIRRQGAYGAVHLHHAVEILAAALSRPWAGIKPLGSAWTYKGVLDPNLPHNALVLRSPDSYLELVPLALEGDPDAKAELRLVGAIALVANGRVSTTLLGGSGGAKKSVRRITFLELFKGLLATRKGLIQLALAADWFHAGYEPSSDPLPAVDMGAKSFASLDANGHVRGASVGGVQTADLVDLALEGLQISPDDEQDNDGDPVARARDEMETRLKDLADDAEALNTLVASISELRGRAQMVGQDITGMAPWQETLDHLMQAQAGMFTFRPTGTSA</sequence>
<comment type="caution">
    <text evidence="1">The sequence shown here is derived from an EMBL/GenBank/DDBJ whole genome shotgun (WGS) entry which is preliminary data.</text>
</comment>
<accession>A0A7W3J558</accession>
<evidence type="ECO:0000313" key="1">
    <source>
        <dbReference type="EMBL" id="MBA8806374.1"/>
    </source>
</evidence>
<proteinExistence type="predicted"/>
<dbReference type="RefSeq" id="WP_182614115.1">
    <property type="nucleotide sequence ID" value="NZ_BAAATF010000012.1"/>
</dbReference>
<dbReference type="Proteomes" id="UP000540568">
    <property type="component" value="Unassembled WGS sequence"/>
</dbReference>
<protein>
    <submittedName>
        <fullName evidence="1">Uncharacterized protein</fullName>
    </submittedName>
</protein>
<reference evidence="1 2" key="1">
    <citation type="submission" date="2020-07" db="EMBL/GenBank/DDBJ databases">
        <title>Sequencing the genomes of 1000 actinobacteria strains.</title>
        <authorList>
            <person name="Klenk H.-P."/>
        </authorList>
    </citation>
    <scope>NUCLEOTIDE SEQUENCE [LARGE SCALE GENOMIC DNA]</scope>
    <source>
        <strain evidence="1 2">DSM 44121</strain>
    </source>
</reference>
<dbReference type="EMBL" id="JACGWV010000001">
    <property type="protein sequence ID" value="MBA8806374.1"/>
    <property type="molecule type" value="Genomic_DNA"/>
</dbReference>
<dbReference type="AlphaFoldDB" id="A0A7W3J558"/>
<gene>
    <name evidence="1" type="ORF">FHX71_000316</name>
</gene>
<name>A0A7W3J558_9MICO</name>
<keyword evidence="2" id="KW-1185">Reference proteome</keyword>